<dbReference type="PANTHER" id="PTHR42806:SF1">
    <property type="entry name" value="GLYCINE DEHYDROGENASE (DECARBOXYLATING)"/>
    <property type="match status" value="1"/>
</dbReference>
<dbReference type="Gene3D" id="3.90.1150.10">
    <property type="entry name" value="Aspartate Aminotransferase, domain 1"/>
    <property type="match status" value="1"/>
</dbReference>
<comment type="catalytic activity">
    <reaction evidence="3 4">
        <text>N(6)-[(R)-lipoyl]-L-lysyl-[glycine-cleavage complex H protein] + glycine + H(+) = N(6)-[(R)-S(8)-aminomethyldihydrolipoyl]-L-lysyl-[glycine-cleavage complex H protein] + CO2</text>
        <dbReference type="Rhea" id="RHEA:24304"/>
        <dbReference type="Rhea" id="RHEA-COMP:10494"/>
        <dbReference type="Rhea" id="RHEA-COMP:10495"/>
        <dbReference type="ChEBI" id="CHEBI:15378"/>
        <dbReference type="ChEBI" id="CHEBI:16526"/>
        <dbReference type="ChEBI" id="CHEBI:57305"/>
        <dbReference type="ChEBI" id="CHEBI:83099"/>
        <dbReference type="ChEBI" id="CHEBI:83143"/>
        <dbReference type="EC" id="1.4.4.2"/>
    </reaction>
</comment>
<dbReference type="GO" id="GO:0009116">
    <property type="term" value="P:nucleoside metabolic process"/>
    <property type="evidence" value="ECO:0007669"/>
    <property type="project" value="InterPro"/>
</dbReference>
<dbReference type="EMBL" id="CP007806">
    <property type="protein sequence ID" value="AIG25924.1"/>
    <property type="molecule type" value="Genomic_DNA"/>
</dbReference>
<dbReference type="HAMAP" id="MF_00712">
    <property type="entry name" value="GcvPA"/>
    <property type="match status" value="1"/>
</dbReference>
<name>A0A075R237_BRELA</name>
<dbReference type="InterPro" id="IPR023010">
    <property type="entry name" value="GcvPA"/>
</dbReference>
<dbReference type="InterPro" id="IPR015421">
    <property type="entry name" value="PyrdxlP-dep_Trfase_major"/>
</dbReference>
<dbReference type="RefSeq" id="WP_003337983.1">
    <property type="nucleotide sequence ID" value="NZ_CP007806.1"/>
</dbReference>
<feature type="domain" description="Glycine cleavage system P-protein N-terminal" evidence="5">
    <location>
        <begin position="4"/>
        <end position="444"/>
    </location>
</feature>
<dbReference type="CDD" id="cd00613">
    <property type="entry name" value="GDC-P"/>
    <property type="match status" value="1"/>
</dbReference>
<gene>
    <name evidence="4" type="primary">gcvPA</name>
    <name evidence="6" type="ORF">BRLA_c016000</name>
</gene>
<dbReference type="Pfam" id="PF02347">
    <property type="entry name" value="GDC-P"/>
    <property type="match status" value="1"/>
</dbReference>
<comment type="function">
    <text evidence="1 4">The glycine cleavage system catalyzes the degradation of glycine. The P protein binds the alpha-amino group of glycine through its pyridoxal phosphate cofactor; CO(2) is released and the remaining methylamine moiety is then transferred to the lipoamide cofactor of the H protein.</text>
</comment>
<evidence type="ECO:0000256" key="3">
    <source>
        <dbReference type="ARBA" id="ARBA00049026"/>
    </source>
</evidence>
<keyword evidence="2 4" id="KW-0560">Oxidoreductase</keyword>
<evidence type="ECO:0000256" key="2">
    <source>
        <dbReference type="ARBA" id="ARBA00023002"/>
    </source>
</evidence>
<dbReference type="InterPro" id="IPR015422">
    <property type="entry name" value="PyrdxlP-dep_Trfase_small"/>
</dbReference>
<dbReference type="GO" id="GO:0019464">
    <property type="term" value="P:glycine decarboxylation via glycine cleavage system"/>
    <property type="evidence" value="ECO:0007669"/>
    <property type="project" value="UniProtKB-UniRule"/>
</dbReference>
<reference evidence="6 7" key="1">
    <citation type="journal article" date="2011" name="J. Bacteriol.">
        <title>Genome sequence of Brevibacillus laterosporus LMG 15441, a pathogen of invertebrates.</title>
        <authorList>
            <person name="Djukic M."/>
            <person name="Poehlein A."/>
            <person name="Thurmer A."/>
            <person name="Daniel R."/>
        </authorList>
    </citation>
    <scope>NUCLEOTIDE SEQUENCE [LARGE SCALE GENOMIC DNA]</scope>
    <source>
        <strain evidence="6 7">LMG 15441</strain>
    </source>
</reference>
<comment type="subunit">
    <text evidence="4">The glycine cleavage system is composed of four proteins: P, T, L and H. In this organism, the P 'protein' is a heterodimer of two subunits.</text>
</comment>
<evidence type="ECO:0000256" key="1">
    <source>
        <dbReference type="ARBA" id="ARBA00003788"/>
    </source>
</evidence>
<dbReference type="InterPro" id="IPR049315">
    <property type="entry name" value="GDC-P_N"/>
</dbReference>
<organism evidence="6 7">
    <name type="scientific">Brevibacillus laterosporus LMG 15441</name>
    <dbReference type="NCBI Taxonomy" id="1042163"/>
    <lineage>
        <taxon>Bacteria</taxon>
        <taxon>Bacillati</taxon>
        <taxon>Bacillota</taxon>
        <taxon>Bacilli</taxon>
        <taxon>Bacillales</taxon>
        <taxon>Paenibacillaceae</taxon>
        <taxon>Brevibacillus</taxon>
    </lineage>
</organism>
<dbReference type="InterPro" id="IPR015424">
    <property type="entry name" value="PyrdxlP-dep_Trfase"/>
</dbReference>
<evidence type="ECO:0000313" key="6">
    <source>
        <dbReference type="EMBL" id="AIG25924.1"/>
    </source>
</evidence>
<comment type="similarity">
    <text evidence="4">Belongs to the GcvP family. N-terminal subunit subfamily.</text>
</comment>
<proteinExistence type="inferred from homology"/>
<dbReference type="STRING" id="1042163.BRLA_c016000"/>
<evidence type="ECO:0000256" key="4">
    <source>
        <dbReference type="HAMAP-Rule" id="MF_00712"/>
    </source>
</evidence>
<sequence length="451" mass="49498">MTYRYLPTTEQDKKEMLEFLGVSSVDELFSDIPEEVRFPRELAIDEALSEPDLVKFMGGLASKNANFTTHVNFLGAGVYQHYTPSTVNHMLLRGEFFTAYTPYQPEISQGELQAIFEFQTMVCELTGMEVANSSMYDGYTSMAEAAMMAAGHKGKPRVIVSKTVHPETRAVLATYAYGQQVEVVEVDFTEEGVTHLSQLQAALEVETAAVLVQYPNFFGSVEDLRAIEQLTHEKGALLIVSSNPVALGLLEAPGKLGADIVVGDMQPFGIPVSFGGPHCGYFATTSKLMRKMPGRIVGQTKDEDGKRGFVLTLQAREQHIRREKATSNICSNQALLALASSIALTALGKQGVQEMSQMNLHKAHYAKQVLDQLDGVENVFTAPFFNEFVIKLPIAVADVNRSLLQKGIIGGYDLGLAYPELANHMLIAVTELRTKAEIDQLAKELEAILHA</sequence>
<dbReference type="InterPro" id="IPR020581">
    <property type="entry name" value="GDC_P"/>
</dbReference>
<dbReference type="PANTHER" id="PTHR42806">
    <property type="entry name" value="GLYCINE CLEAVAGE SYSTEM P-PROTEIN"/>
    <property type="match status" value="1"/>
</dbReference>
<dbReference type="AlphaFoldDB" id="A0A075R237"/>
<dbReference type="KEGG" id="blr:BRLA_c016000"/>
<evidence type="ECO:0000313" key="7">
    <source>
        <dbReference type="Proteomes" id="UP000005850"/>
    </source>
</evidence>
<dbReference type="PIRSF" id="PIRSF006815">
    <property type="entry name" value="GcvPA"/>
    <property type="match status" value="1"/>
</dbReference>
<keyword evidence="7" id="KW-1185">Reference proteome</keyword>
<dbReference type="HOGENOM" id="CLU_004620_0_2_9"/>
<dbReference type="GO" id="GO:0004375">
    <property type="term" value="F:glycine dehydrogenase (decarboxylating) activity"/>
    <property type="evidence" value="ECO:0007669"/>
    <property type="project" value="UniProtKB-EC"/>
</dbReference>
<dbReference type="Proteomes" id="UP000005850">
    <property type="component" value="Chromosome"/>
</dbReference>
<evidence type="ECO:0000259" key="5">
    <source>
        <dbReference type="Pfam" id="PF02347"/>
    </source>
</evidence>
<dbReference type="EC" id="1.4.4.2" evidence="4"/>
<dbReference type="eggNOG" id="COG0403">
    <property type="taxonomic scope" value="Bacteria"/>
</dbReference>
<protein>
    <recommendedName>
        <fullName evidence="4">Probable glycine dehydrogenase (decarboxylating) subunit 1</fullName>
        <ecNumber evidence="4">1.4.4.2</ecNumber>
    </recommendedName>
    <alternativeName>
        <fullName evidence="4">Glycine cleavage system P-protein subunit 1</fullName>
    </alternativeName>
    <alternativeName>
        <fullName evidence="4">Glycine decarboxylase subunit 1</fullName>
    </alternativeName>
    <alternativeName>
        <fullName evidence="4">Glycine dehydrogenase (aminomethyl-transferring) subunit 1</fullName>
    </alternativeName>
</protein>
<dbReference type="Gene3D" id="3.40.640.10">
    <property type="entry name" value="Type I PLP-dependent aspartate aminotransferase-like (Major domain)"/>
    <property type="match status" value="1"/>
</dbReference>
<accession>A0A075R237</accession>
<dbReference type="NCBIfam" id="NF001696">
    <property type="entry name" value="PRK00451.1"/>
    <property type="match status" value="1"/>
</dbReference>
<dbReference type="SUPFAM" id="SSF53383">
    <property type="entry name" value="PLP-dependent transferases"/>
    <property type="match status" value="1"/>
</dbReference>